<sequence>MTDAFDEPVGIAPRGTVLVAAGRGETIDAYQRFGKRIAADGYKVRLLPDVTADVAASFAEAEKLLVDDGLPGPKVVVGSDAGALFALSLARRSAPGLDAVVLAGIPVPASAGDDLLGWDDELDARTGCPAHRGVLSSGAASPGALLSARIPIELIGYAGDVTIPTLGLHGDSDTISPLASARDSYPGRLVSITGGRHDILNDVTHRTTAATIILFLERLKLGADLPVIAAEVAA</sequence>
<evidence type="ECO:0000313" key="1">
    <source>
        <dbReference type="EMBL" id="SFF64894.1"/>
    </source>
</evidence>
<dbReference type="OrthoDB" id="9806902at2"/>
<reference evidence="1 2" key="1">
    <citation type="submission" date="2016-10" db="EMBL/GenBank/DDBJ databases">
        <authorList>
            <person name="de Groot N.N."/>
        </authorList>
    </citation>
    <scope>NUCLEOTIDE SEQUENCE [LARGE SCALE GENOMIC DNA]</scope>
    <source>
        <strain evidence="1 2">DSM 43019</strain>
    </source>
</reference>
<proteinExistence type="predicted"/>
<dbReference type="Proteomes" id="UP000199645">
    <property type="component" value="Unassembled WGS sequence"/>
</dbReference>
<dbReference type="GO" id="GO:0016787">
    <property type="term" value="F:hydrolase activity"/>
    <property type="evidence" value="ECO:0007669"/>
    <property type="project" value="UniProtKB-KW"/>
</dbReference>
<dbReference type="Gene3D" id="3.40.50.1820">
    <property type="entry name" value="alpha/beta hydrolase"/>
    <property type="match status" value="1"/>
</dbReference>
<accession>A0A1I2KD37</accession>
<keyword evidence="2" id="KW-1185">Reference proteome</keyword>
<gene>
    <name evidence="1" type="ORF">SAMN05421541_116125</name>
</gene>
<dbReference type="AlphaFoldDB" id="A0A1I2KD37"/>
<dbReference type="InterPro" id="IPR029058">
    <property type="entry name" value="AB_hydrolase_fold"/>
</dbReference>
<name>A0A1I2KD37_9ACTN</name>
<dbReference type="STRING" id="35752.SAMN05421541_116125"/>
<evidence type="ECO:0000313" key="2">
    <source>
        <dbReference type="Proteomes" id="UP000199645"/>
    </source>
</evidence>
<protein>
    <submittedName>
        <fullName evidence="1">Lysophospholipase, alpha-beta hydrolase superfamily</fullName>
    </submittedName>
</protein>
<dbReference type="SUPFAM" id="SSF53474">
    <property type="entry name" value="alpha/beta-Hydrolases"/>
    <property type="match status" value="1"/>
</dbReference>
<keyword evidence="1" id="KW-0378">Hydrolase</keyword>
<organism evidence="1 2">
    <name type="scientific">Actinoplanes philippinensis</name>
    <dbReference type="NCBI Taxonomy" id="35752"/>
    <lineage>
        <taxon>Bacteria</taxon>
        <taxon>Bacillati</taxon>
        <taxon>Actinomycetota</taxon>
        <taxon>Actinomycetes</taxon>
        <taxon>Micromonosporales</taxon>
        <taxon>Micromonosporaceae</taxon>
        <taxon>Actinoplanes</taxon>
    </lineage>
</organism>
<dbReference type="EMBL" id="FONV01000016">
    <property type="protein sequence ID" value="SFF64894.1"/>
    <property type="molecule type" value="Genomic_DNA"/>
</dbReference>